<keyword evidence="7" id="KW-0819">tRNA processing</keyword>
<dbReference type="EMBL" id="AZHC01000010">
    <property type="protein sequence ID" value="OAA44318.1"/>
    <property type="molecule type" value="Genomic_DNA"/>
</dbReference>
<feature type="region of interest" description="Disordered" evidence="14">
    <location>
        <begin position="1"/>
        <end position="37"/>
    </location>
</feature>
<feature type="compositionally biased region" description="Acidic residues" evidence="14">
    <location>
        <begin position="87"/>
        <end position="103"/>
    </location>
</feature>
<reference evidence="16" key="3">
    <citation type="journal article" date="2019" name="Microbiol. Resour. Announc.">
        <title>Genome Sequence of Metarhizium rileyi, a Microbial Control Agent for Lepidoptera.</title>
        <authorList>
            <person name="Binneck E."/>
            <person name="Lastra C.C.L."/>
            <person name="Sosa-Gomez D.R."/>
        </authorList>
    </citation>
    <scope>NUCLEOTIDE SEQUENCE</scope>
    <source>
        <strain evidence="16">Cep018-CH2</strain>
    </source>
</reference>
<evidence type="ECO:0000313" key="17">
    <source>
        <dbReference type="Proteomes" id="UP000243498"/>
    </source>
</evidence>
<evidence type="ECO:0000256" key="9">
    <source>
        <dbReference type="ARBA" id="ARBA00023015"/>
    </source>
</evidence>
<evidence type="ECO:0000256" key="5">
    <source>
        <dbReference type="ARBA" id="ARBA00019746"/>
    </source>
</evidence>
<evidence type="ECO:0000313" key="16">
    <source>
        <dbReference type="EMBL" id="TWU75639.1"/>
    </source>
</evidence>
<keyword evidence="6" id="KW-0158">Chromosome</keyword>
<evidence type="ECO:0000256" key="10">
    <source>
        <dbReference type="ARBA" id="ARBA00023159"/>
    </source>
</evidence>
<evidence type="ECO:0000313" key="15">
    <source>
        <dbReference type="EMBL" id="OAA44318.1"/>
    </source>
</evidence>
<dbReference type="OrthoDB" id="2288868at2759"/>
<evidence type="ECO:0000256" key="4">
    <source>
        <dbReference type="ARBA" id="ARBA00011534"/>
    </source>
</evidence>
<keyword evidence="12" id="KW-0539">Nucleus</keyword>
<feature type="compositionally biased region" description="Polar residues" evidence="14">
    <location>
        <begin position="1"/>
        <end position="18"/>
    </location>
</feature>
<comment type="similarity">
    <text evidence="3">Belongs to the GON7 family.</text>
</comment>
<keyword evidence="8" id="KW-0779">Telomere</keyword>
<evidence type="ECO:0000256" key="13">
    <source>
        <dbReference type="ARBA" id="ARBA00025393"/>
    </source>
</evidence>
<dbReference type="Proteomes" id="UP000243498">
    <property type="component" value="Unassembled WGS sequence"/>
</dbReference>
<gene>
    <name evidence="16" type="ORF">ED733_007063</name>
    <name evidence="15" type="ORF">NOR_04046</name>
</gene>
<protein>
    <recommendedName>
        <fullName evidence="5">EKC/KEOPS complex subunit GON7</fullName>
    </recommendedName>
</protein>
<comment type="subcellular location">
    <subcellularLocation>
        <location evidence="2">Chromosome</location>
        <location evidence="2">Telomere</location>
    </subcellularLocation>
    <subcellularLocation>
        <location evidence="1">Nucleus</location>
    </subcellularLocation>
</comment>
<dbReference type="GO" id="GO:0008033">
    <property type="term" value="P:tRNA processing"/>
    <property type="evidence" value="ECO:0007669"/>
    <property type="project" value="UniProtKB-KW"/>
</dbReference>
<keyword evidence="17" id="KW-1185">Reference proteome</keyword>
<reference evidence="15 17" key="1">
    <citation type="journal article" date="2016" name="Genome Biol. Evol.">
        <title>Divergent and convergent evolution of fungal pathogenicity.</title>
        <authorList>
            <person name="Shang Y."/>
            <person name="Xiao G."/>
            <person name="Zheng P."/>
            <person name="Cen K."/>
            <person name="Zhan S."/>
            <person name="Wang C."/>
        </authorList>
    </citation>
    <scope>NUCLEOTIDE SEQUENCE [LARGE SCALE GENOMIC DNA]</scope>
    <source>
        <strain evidence="15 17">RCEF 4871</strain>
    </source>
</reference>
<evidence type="ECO:0000256" key="14">
    <source>
        <dbReference type="SAM" id="MobiDB-lite"/>
    </source>
</evidence>
<keyword evidence="9" id="KW-0805">Transcription regulation</keyword>
<feature type="region of interest" description="Disordered" evidence="14">
    <location>
        <begin position="66"/>
        <end position="103"/>
    </location>
</feature>
<dbReference type="STRING" id="1081105.A0A162JHA9"/>
<evidence type="ECO:0000256" key="6">
    <source>
        <dbReference type="ARBA" id="ARBA00022454"/>
    </source>
</evidence>
<organism evidence="15 17">
    <name type="scientific">Metarhizium rileyi (strain RCEF 4871)</name>
    <name type="common">Nomuraea rileyi</name>
    <dbReference type="NCBI Taxonomy" id="1649241"/>
    <lineage>
        <taxon>Eukaryota</taxon>
        <taxon>Fungi</taxon>
        <taxon>Dikarya</taxon>
        <taxon>Ascomycota</taxon>
        <taxon>Pezizomycotina</taxon>
        <taxon>Sordariomycetes</taxon>
        <taxon>Hypocreomycetidae</taxon>
        <taxon>Hypocreales</taxon>
        <taxon>Clavicipitaceae</taxon>
        <taxon>Metarhizium</taxon>
    </lineage>
</organism>
<evidence type="ECO:0000313" key="18">
    <source>
        <dbReference type="Proteomes" id="UP000317257"/>
    </source>
</evidence>
<accession>A0A162JHA9</accession>
<dbReference type="GO" id="GO:0000781">
    <property type="term" value="C:chromosome, telomeric region"/>
    <property type="evidence" value="ECO:0007669"/>
    <property type="project" value="UniProtKB-SubCell"/>
</dbReference>
<evidence type="ECO:0000256" key="11">
    <source>
        <dbReference type="ARBA" id="ARBA00023163"/>
    </source>
</evidence>
<evidence type="ECO:0000256" key="3">
    <source>
        <dbReference type="ARBA" id="ARBA00008529"/>
    </source>
</evidence>
<dbReference type="EMBL" id="SBHS01000007">
    <property type="protein sequence ID" value="TWU75639.1"/>
    <property type="molecule type" value="Genomic_DNA"/>
</dbReference>
<dbReference type="Proteomes" id="UP000317257">
    <property type="component" value="Unassembled WGS sequence"/>
</dbReference>
<sequence>MGSENQNHALTASYTSPENAHFTITEHIPAPPSASVQDRTHYLDALRKAVTETQERINKELTMRMEEDKAREAASSGGAPARLGTEEDKEEEFYGEEVQDEEN</sequence>
<dbReference type="OMA" id="PFKVAHT"/>
<comment type="caution">
    <text evidence="15">The sequence shown here is derived from an EMBL/GenBank/DDBJ whole genome shotgun (WGS) entry which is preliminary data.</text>
</comment>
<evidence type="ECO:0000256" key="1">
    <source>
        <dbReference type="ARBA" id="ARBA00004123"/>
    </source>
</evidence>
<reference evidence="18" key="2">
    <citation type="submission" date="2018-12" db="EMBL/GenBank/DDBJ databases">
        <title>The complete genome of Metarhizium rileyi, a key fungal pathogen of Lepidoptera.</title>
        <authorList>
            <person name="Binneck E."/>
            <person name="Lastra C.C.L."/>
            <person name="Sosa-Gomez D.R."/>
        </authorList>
    </citation>
    <scope>NUCLEOTIDE SEQUENCE [LARGE SCALE GENOMIC DNA]</scope>
    <source>
        <strain evidence="18">Cep018-CH2</strain>
    </source>
</reference>
<proteinExistence type="inferred from homology"/>
<evidence type="ECO:0000256" key="7">
    <source>
        <dbReference type="ARBA" id="ARBA00022694"/>
    </source>
</evidence>
<keyword evidence="11" id="KW-0804">Transcription</keyword>
<comment type="subunit">
    <text evidence="4">Component of the EKC/KEOPS complex composed of at least BUD32, CGI121, GON7, KAE1 and PCC1; the whole complex dimerizes.</text>
</comment>
<dbReference type="Pfam" id="PF08738">
    <property type="entry name" value="Gon7"/>
    <property type="match status" value="1"/>
</dbReference>
<dbReference type="InterPro" id="IPR014849">
    <property type="entry name" value="EKC/KEOPS_Gon7"/>
</dbReference>
<name>A0A162JHA9_METRR</name>
<evidence type="ECO:0000256" key="12">
    <source>
        <dbReference type="ARBA" id="ARBA00023242"/>
    </source>
</evidence>
<evidence type="ECO:0000256" key="8">
    <source>
        <dbReference type="ARBA" id="ARBA00022895"/>
    </source>
</evidence>
<dbReference type="AlphaFoldDB" id="A0A162JHA9"/>
<evidence type="ECO:0000256" key="2">
    <source>
        <dbReference type="ARBA" id="ARBA00004574"/>
    </source>
</evidence>
<keyword evidence="10" id="KW-0010">Activator</keyword>
<comment type="function">
    <text evidence="13">Component of the EKC/KEOPS complex that is required for the formation of a threonylcarbamoyl group on adenosine at position 37 (t(6)A37) in tRNAs that read codons beginning with adenine. The complex is probably involved in the transfer of the threonylcarbamoyl moiety of threonylcarbamoyl-AMP (TC-AMP) to the N6 group of A37. GON7 likely plays a supporting role to the catalytic subunit KAE1 in the complex. The EKC/KEOPS complex also promotes both telomere uncapping and telomere elongation. The complex is required for efficient recruitment of transcriptional coactivators.</text>
</comment>
<accession>A0A5C6GDY0</accession>
<dbReference type="GO" id="GO:0005634">
    <property type="term" value="C:nucleus"/>
    <property type="evidence" value="ECO:0007669"/>
    <property type="project" value="UniProtKB-SubCell"/>
</dbReference>